<dbReference type="OrthoDB" id="623670at2759"/>
<dbReference type="AlphaFoldDB" id="A0A8S9ZRR9"/>
<feature type="signal peptide" evidence="1">
    <location>
        <begin position="1"/>
        <end position="21"/>
    </location>
</feature>
<evidence type="ECO:0000313" key="3">
    <source>
        <dbReference type="Proteomes" id="UP000605970"/>
    </source>
</evidence>
<organism evidence="2 3">
    <name type="scientific">Meloidogyne graminicola</name>
    <dbReference type="NCBI Taxonomy" id="189291"/>
    <lineage>
        <taxon>Eukaryota</taxon>
        <taxon>Metazoa</taxon>
        <taxon>Ecdysozoa</taxon>
        <taxon>Nematoda</taxon>
        <taxon>Chromadorea</taxon>
        <taxon>Rhabditida</taxon>
        <taxon>Tylenchina</taxon>
        <taxon>Tylenchomorpha</taxon>
        <taxon>Tylenchoidea</taxon>
        <taxon>Meloidogynidae</taxon>
        <taxon>Meloidogyninae</taxon>
        <taxon>Meloidogyne</taxon>
    </lineage>
</organism>
<proteinExistence type="predicted"/>
<dbReference type="EMBL" id="JABEBT010000038">
    <property type="protein sequence ID" value="KAF7635747.1"/>
    <property type="molecule type" value="Genomic_DNA"/>
</dbReference>
<reference evidence="2" key="1">
    <citation type="journal article" date="2020" name="Ecol. Evol.">
        <title>Genome structure and content of the rice root-knot nematode (Meloidogyne graminicola).</title>
        <authorList>
            <person name="Phan N.T."/>
            <person name="Danchin E.G.J."/>
            <person name="Klopp C."/>
            <person name="Perfus-Barbeoch L."/>
            <person name="Kozlowski D.K."/>
            <person name="Koutsovoulos G.D."/>
            <person name="Lopez-Roques C."/>
            <person name="Bouchez O."/>
            <person name="Zahm M."/>
            <person name="Besnard G."/>
            <person name="Bellafiore S."/>
        </authorList>
    </citation>
    <scope>NUCLEOTIDE SEQUENCE</scope>
    <source>
        <strain evidence="2">VN-18</strain>
    </source>
</reference>
<evidence type="ECO:0000256" key="1">
    <source>
        <dbReference type="SAM" id="SignalP"/>
    </source>
</evidence>
<sequence>MLKNILSFLFIFILIKTFVFAAEKCKKPTLPPTEKLYNCPPIKASTGGKYISPINNNMTEKLTRGYQACTLCPKNVKECYIRPLYTPQETGLVNANEGIINKYLNKPMSGKFFFHAYTDKNRTLHGGACGLGLRYSMHAGVSRYLWEHLKGTWVKSDLDDLPFHAVRDEAACINKGVRIEYDGKILTIPIMDSTYDIELNEIDLTFEAFDWLKPDTCSSPKPATITFISYP</sequence>
<dbReference type="Proteomes" id="UP000605970">
    <property type="component" value="Unassembled WGS sequence"/>
</dbReference>
<feature type="chain" id="PRO_5035758884" evidence="1">
    <location>
        <begin position="22"/>
        <end position="231"/>
    </location>
</feature>
<protein>
    <submittedName>
        <fullName evidence="2">Effector protein GPP</fullName>
    </submittedName>
</protein>
<dbReference type="SMR" id="A0A8S9ZRR9"/>
<gene>
    <name evidence="2" type="ORF">Mgra_00004839</name>
</gene>
<evidence type="ECO:0000313" key="2">
    <source>
        <dbReference type="EMBL" id="KAF7635747.1"/>
    </source>
</evidence>
<keyword evidence="3" id="KW-1185">Reference proteome</keyword>
<keyword evidence="1" id="KW-0732">Signal</keyword>
<comment type="caution">
    <text evidence="2">The sequence shown here is derived from an EMBL/GenBank/DDBJ whole genome shotgun (WGS) entry which is preliminary data.</text>
</comment>
<accession>A0A8S9ZRR9</accession>
<name>A0A8S9ZRR9_9BILA</name>